<comment type="similarity">
    <text evidence="3">Belongs to the NPH3 family.</text>
</comment>
<dbReference type="PANTHER" id="PTHR32370">
    <property type="entry name" value="OS12G0117600 PROTEIN"/>
    <property type="match status" value="1"/>
</dbReference>
<evidence type="ECO:0000259" key="5">
    <source>
        <dbReference type="PROSITE" id="PS50097"/>
    </source>
</evidence>
<reference evidence="7" key="1">
    <citation type="submission" date="2023-04" db="EMBL/GenBank/DDBJ databases">
        <authorList>
            <person name="Vijverberg K."/>
            <person name="Xiong W."/>
            <person name="Schranz E."/>
        </authorList>
    </citation>
    <scope>NUCLEOTIDE SEQUENCE</scope>
</reference>
<dbReference type="PROSITE" id="PS50097">
    <property type="entry name" value="BTB"/>
    <property type="match status" value="1"/>
</dbReference>
<dbReference type="EMBL" id="OX465079">
    <property type="protein sequence ID" value="CAI9276703.1"/>
    <property type="molecule type" value="Genomic_DNA"/>
</dbReference>
<dbReference type="InterPro" id="IPR011333">
    <property type="entry name" value="SKP1/BTB/POZ_sf"/>
</dbReference>
<evidence type="ECO:0000256" key="2">
    <source>
        <dbReference type="ARBA" id="ARBA00022786"/>
    </source>
</evidence>
<protein>
    <recommendedName>
        <fullName evidence="9">NPH3 domain-containing protein</fullName>
    </recommendedName>
</protein>
<dbReference type="Gene3D" id="3.30.710.10">
    <property type="entry name" value="Potassium Channel Kv1.1, Chain A"/>
    <property type="match status" value="1"/>
</dbReference>
<dbReference type="InterPro" id="IPR000210">
    <property type="entry name" value="BTB/POZ_dom"/>
</dbReference>
<keyword evidence="2" id="KW-0833">Ubl conjugation pathway</keyword>
<organism evidence="7 8">
    <name type="scientific">Lactuca saligna</name>
    <name type="common">Willowleaf lettuce</name>
    <dbReference type="NCBI Taxonomy" id="75948"/>
    <lineage>
        <taxon>Eukaryota</taxon>
        <taxon>Viridiplantae</taxon>
        <taxon>Streptophyta</taxon>
        <taxon>Embryophyta</taxon>
        <taxon>Tracheophyta</taxon>
        <taxon>Spermatophyta</taxon>
        <taxon>Magnoliopsida</taxon>
        <taxon>eudicotyledons</taxon>
        <taxon>Gunneridae</taxon>
        <taxon>Pentapetalae</taxon>
        <taxon>asterids</taxon>
        <taxon>campanulids</taxon>
        <taxon>Asterales</taxon>
        <taxon>Asteraceae</taxon>
        <taxon>Cichorioideae</taxon>
        <taxon>Cichorieae</taxon>
        <taxon>Lactucinae</taxon>
        <taxon>Lactuca</taxon>
    </lineage>
</organism>
<evidence type="ECO:0000256" key="4">
    <source>
        <dbReference type="SAM" id="MobiDB-lite"/>
    </source>
</evidence>
<dbReference type="SMART" id="SM00225">
    <property type="entry name" value="BTB"/>
    <property type="match status" value="1"/>
</dbReference>
<feature type="domain" description="BTB" evidence="5">
    <location>
        <begin position="74"/>
        <end position="141"/>
    </location>
</feature>
<evidence type="ECO:0000313" key="7">
    <source>
        <dbReference type="EMBL" id="CAI9276703.1"/>
    </source>
</evidence>
<sequence length="610" mass="69207">MEKTVLPRYLDPFKLNSYTHFRYFLNACVSRISGQENGAPMPTPFDMMHAKKKELMSNAMKRTTEWISSQEIASDVTINVKGISFSLHKFPLVSKCGYMRKLMSNFKESDRIIEINDIPGGPEGFELAAKFCYGINFELTIQNIAMARCVAEFLEMTENYAIGNLIARTEAYINEVGLKSLTSAVSILQSSETFLPISENVKLVTRCVDCIAFIVMKECEFSLSASGGCSSDGLDSSSSSFCHLKVVDWWAEDLIVLKIHTFQRVLLAMISRGFNKCAFGPILTLYAQKCLQDLEILRNGKNKSDPNQENEKRVVLETIVSLLPREKNAISVNFLSMLLRSSIHLETTVACRLDLEKRIGLQLEQAVLDDILIPSFRFDGDTLFDVDTVQRILMNYNDVEGNCDDIQKIRKLMESYFAEIASDCNFSVSKFVNLVECLPKQERGMEDGIYRAIDIYLKAHPILGDTERKKLCNLINFQNLTPDTLAHAARNDRLSAETVVQVLYHEQQRLKDKIDDDDGSEVLNPLPDDLSSLEKENQDLKFELLKVKMKLKEMKISNSDKSPLIQRSFMNTISKKLVKFTPFFRADHGVSPSVTRSTNKLSKDRRHSIS</sequence>
<dbReference type="Pfam" id="PF00651">
    <property type="entry name" value="BTB"/>
    <property type="match status" value="1"/>
</dbReference>
<evidence type="ECO:0000256" key="3">
    <source>
        <dbReference type="PROSITE-ProRule" id="PRU00982"/>
    </source>
</evidence>
<evidence type="ECO:0000259" key="6">
    <source>
        <dbReference type="PROSITE" id="PS51649"/>
    </source>
</evidence>
<comment type="pathway">
    <text evidence="1">Protein modification; protein ubiquitination.</text>
</comment>
<feature type="domain" description="NPH3" evidence="6">
    <location>
        <begin position="248"/>
        <end position="509"/>
    </location>
</feature>
<dbReference type="InterPro" id="IPR027356">
    <property type="entry name" value="NPH3_dom"/>
</dbReference>
<dbReference type="PROSITE" id="PS51649">
    <property type="entry name" value="NPH3"/>
    <property type="match status" value="1"/>
</dbReference>
<dbReference type="InterPro" id="IPR043454">
    <property type="entry name" value="NPH3/RPT2-like"/>
</dbReference>
<feature type="region of interest" description="Disordered" evidence="4">
    <location>
        <begin position="591"/>
        <end position="610"/>
    </location>
</feature>
<gene>
    <name evidence="7" type="ORF">LSALG_LOCUS16673</name>
</gene>
<evidence type="ECO:0000256" key="1">
    <source>
        <dbReference type="ARBA" id="ARBA00004906"/>
    </source>
</evidence>
<name>A0AA36DZE9_LACSI</name>
<dbReference type="AlphaFoldDB" id="A0AA36DZE9"/>
<dbReference type="SUPFAM" id="SSF54695">
    <property type="entry name" value="POZ domain"/>
    <property type="match status" value="1"/>
</dbReference>
<evidence type="ECO:0000313" key="8">
    <source>
        <dbReference type="Proteomes" id="UP001177003"/>
    </source>
</evidence>
<accession>A0AA36DZE9</accession>
<dbReference type="Proteomes" id="UP001177003">
    <property type="component" value="Chromosome 3"/>
</dbReference>
<evidence type="ECO:0008006" key="9">
    <source>
        <dbReference type="Google" id="ProtNLM"/>
    </source>
</evidence>
<dbReference type="Pfam" id="PF03000">
    <property type="entry name" value="NPH3"/>
    <property type="match status" value="1"/>
</dbReference>
<proteinExistence type="inferred from homology"/>
<keyword evidence="8" id="KW-1185">Reference proteome</keyword>